<comment type="catalytic activity">
    <reaction evidence="8">
        <text>alpha-D-mannose 1-phosphate + GTP + H(+) = GDP-alpha-D-mannose + diphosphate</text>
        <dbReference type="Rhea" id="RHEA:15229"/>
        <dbReference type="ChEBI" id="CHEBI:15378"/>
        <dbReference type="ChEBI" id="CHEBI:33019"/>
        <dbReference type="ChEBI" id="CHEBI:37565"/>
        <dbReference type="ChEBI" id="CHEBI:57527"/>
        <dbReference type="ChEBI" id="CHEBI:58409"/>
        <dbReference type="EC" id="2.7.7.13"/>
    </reaction>
</comment>
<dbReference type="FunFam" id="2.60.120.10:FF:000032">
    <property type="entry name" value="Mannose-1-phosphate guanylyltransferase/mannose-6-phosphate isomerase"/>
    <property type="match status" value="1"/>
</dbReference>
<keyword evidence="4 13" id="KW-0808">Transferase</keyword>
<evidence type="ECO:0000313" key="13">
    <source>
        <dbReference type="EMBL" id="ORE89071.1"/>
    </source>
</evidence>
<comment type="caution">
    <text evidence="13">The sequence shown here is derived from an EMBL/GenBank/DDBJ whole genome shotgun (WGS) entry which is preliminary data.</text>
</comment>
<evidence type="ECO:0000256" key="1">
    <source>
        <dbReference type="ARBA" id="ARBA00004823"/>
    </source>
</evidence>
<keyword evidence="7" id="KW-0342">GTP-binding</keyword>
<dbReference type="PANTHER" id="PTHR46390">
    <property type="entry name" value="MANNOSE-1-PHOSPHATE GUANYLYLTRANSFERASE"/>
    <property type="match status" value="1"/>
</dbReference>
<gene>
    <name evidence="13" type="ORF">ATO7_04310</name>
</gene>
<dbReference type="EMBL" id="AQQV01000001">
    <property type="protein sequence ID" value="ORE89071.1"/>
    <property type="molecule type" value="Genomic_DNA"/>
</dbReference>
<dbReference type="InterPro" id="IPR005835">
    <property type="entry name" value="NTP_transferase_dom"/>
</dbReference>
<evidence type="ECO:0000259" key="10">
    <source>
        <dbReference type="Pfam" id="PF00483"/>
    </source>
</evidence>
<evidence type="ECO:0000256" key="4">
    <source>
        <dbReference type="ARBA" id="ARBA00022679"/>
    </source>
</evidence>
<dbReference type="InterPro" id="IPR054566">
    <property type="entry name" value="ManC/GMP-like_b-helix"/>
</dbReference>
<dbReference type="GO" id="GO:0009298">
    <property type="term" value="P:GDP-mannose biosynthetic process"/>
    <property type="evidence" value="ECO:0007669"/>
    <property type="project" value="UniProtKB-UniPathway"/>
</dbReference>
<dbReference type="InterPro" id="IPR014710">
    <property type="entry name" value="RmlC-like_jellyroll"/>
</dbReference>
<dbReference type="Pfam" id="PF00483">
    <property type="entry name" value="NTP_transferase"/>
    <property type="match status" value="1"/>
</dbReference>
<keyword evidence="14" id="KW-1185">Reference proteome</keyword>
<evidence type="ECO:0000313" key="14">
    <source>
        <dbReference type="Proteomes" id="UP000192342"/>
    </source>
</evidence>
<organism evidence="13 14">
    <name type="scientific">Oceanococcus atlanticus</name>
    <dbReference type="NCBI Taxonomy" id="1317117"/>
    <lineage>
        <taxon>Bacteria</taxon>
        <taxon>Pseudomonadati</taxon>
        <taxon>Pseudomonadota</taxon>
        <taxon>Gammaproteobacteria</taxon>
        <taxon>Chromatiales</taxon>
        <taxon>Oceanococcaceae</taxon>
        <taxon>Oceanococcus</taxon>
    </lineage>
</organism>
<evidence type="ECO:0000256" key="8">
    <source>
        <dbReference type="ARBA" id="ARBA00047343"/>
    </source>
</evidence>
<dbReference type="SUPFAM" id="SSF51182">
    <property type="entry name" value="RmlC-like cupins"/>
    <property type="match status" value="1"/>
</dbReference>
<accession>A0A1Y1SID7</accession>
<dbReference type="GO" id="GO:0016853">
    <property type="term" value="F:isomerase activity"/>
    <property type="evidence" value="ECO:0007669"/>
    <property type="project" value="UniProtKB-KW"/>
</dbReference>
<dbReference type="CDD" id="cd02509">
    <property type="entry name" value="GDP-M1P_Guanylyltransferase"/>
    <property type="match status" value="1"/>
</dbReference>
<name>A0A1Y1SID7_9GAMM</name>
<dbReference type="GO" id="GO:0004475">
    <property type="term" value="F:mannose-1-phosphate guanylyltransferase (GTP) activity"/>
    <property type="evidence" value="ECO:0007669"/>
    <property type="project" value="UniProtKB-EC"/>
</dbReference>
<feature type="domain" description="MannoseP isomerase/GMP-like beta-helix" evidence="12">
    <location>
        <begin position="301"/>
        <end position="347"/>
    </location>
</feature>
<dbReference type="GO" id="GO:0000271">
    <property type="term" value="P:polysaccharide biosynthetic process"/>
    <property type="evidence" value="ECO:0007669"/>
    <property type="project" value="InterPro"/>
</dbReference>
<sequence>MLIPVLLAGGSGSRLWPLSRKLHPKQFLRLTDERSLLENTVMRVMRAPDVGPVLAIGGEDHRFIIAEHLRRMGQDGARILLEPVGRNTAPAAAVAALEVAARHGPDTLMMLCPSDHVITDVQAFADAVAIAAAAAEPGVMVTFGIRAERPETGYGYIKVGAARGEGAFDLERFVEKPDLATAQAYVADGGYFWNGGMFVFRAQTLLDELAQHAPQMLAACRAAHAGAAEDGQFLRLQAEAFSACPEDSIDYAVMEKTRGAVVVPLDCGWDDVGSWTYLNTLGESDQDGNVAQGDVLFEGARNTWVRAQNRLVAAIGTQDLVIVETKDAVLVSDAAQVQQVKAIVKQLETQQRQEAMLHPRVYRPWGSYEGVDDGARHQVKRIVVQPGAKLSLQMHHHRAEHWIVVKGTARVTRGDETFLLGEDESTYIPIGTTHRLENPGTIPLELIEVQTGSYLGEDDIVRFEDDYGRNKT</sequence>
<dbReference type="InterPro" id="IPR051161">
    <property type="entry name" value="Mannose-6P_isomerase_type2"/>
</dbReference>
<evidence type="ECO:0000256" key="5">
    <source>
        <dbReference type="ARBA" id="ARBA00022695"/>
    </source>
</evidence>
<feature type="domain" description="Nucleotidyl transferase" evidence="10">
    <location>
        <begin position="4"/>
        <end position="278"/>
    </location>
</feature>
<evidence type="ECO:0000256" key="6">
    <source>
        <dbReference type="ARBA" id="ARBA00022741"/>
    </source>
</evidence>
<dbReference type="UniPathway" id="UPA00126">
    <property type="reaction ID" value="UER00930"/>
</dbReference>
<dbReference type="InterPro" id="IPR001538">
    <property type="entry name" value="Man6P_isomerase-2_C"/>
</dbReference>
<dbReference type="InterPro" id="IPR006375">
    <property type="entry name" value="Man1P_GuaTrfase/Man6P_Isoase"/>
</dbReference>
<evidence type="ECO:0000256" key="9">
    <source>
        <dbReference type="RuleBase" id="RU004190"/>
    </source>
</evidence>
<dbReference type="GO" id="GO:0005525">
    <property type="term" value="F:GTP binding"/>
    <property type="evidence" value="ECO:0007669"/>
    <property type="project" value="UniProtKB-KW"/>
</dbReference>
<dbReference type="InterPro" id="IPR011051">
    <property type="entry name" value="RmlC_Cupin_sf"/>
</dbReference>
<evidence type="ECO:0000259" key="11">
    <source>
        <dbReference type="Pfam" id="PF01050"/>
    </source>
</evidence>
<dbReference type="Proteomes" id="UP000192342">
    <property type="component" value="Unassembled WGS sequence"/>
</dbReference>
<comment type="pathway">
    <text evidence="1">Nucleotide-sugar biosynthesis; GDP-alpha-D-mannose biosynthesis; GDP-alpha-D-mannose from alpha-D-mannose 1-phosphate (GTP route): step 1/1.</text>
</comment>
<dbReference type="Gene3D" id="2.60.120.10">
    <property type="entry name" value="Jelly Rolls"/>
    <property type="match status" value="1"/>
</dbReference>
<feature type="domain" description="Mannose-6-phosphate isomerase type II C-terminal" evidence="11">
    <location>
        <begin position="351"/>
        <end position="465"/>
    </location>
</feature>
<evidence type="ECO:0000256" key="7">
    <source>
        <dbReference type="ARBA" id="ARBA00023134"/>
    </source>
</evidence>
<dbReference type="AlphaFoldDB" id="A0A1Y1SID7"/>
<reference evidence="13 14" key="1">
    <citation type="submission" date="2013-04" db="EMBL/GenBank/DDBJ databases">
        <title>Oceanococcus atlanticus 22II-S10r2 Genome Sequencing.</title>
        <authorList>
            <person name="Lai Q."/>
            <person name="Li G."/>
            <person name="Shao Z."/>
        </authorList>
    </citation>
    <scope>NUCLEOTIDE SEQUENCE [LARGE SCALE GENOMIC DNA]</scope>
    <source>
        <strain evidence="13 14">22II-S10r2</strain>
    </source>
</reference>
<dbReference type="NCBIfam" id="TIGR01479">
    <property type="entry name" value="GMP_PMI"/>
    <property type="match status" value="1"/>
</dbReference>
<keyword evidence="13" id="KW-0413">Isomerase</keyword>
<evidence type="ECO:0000256" key="3">
    <source>
        <dbReference type="ARBA" id="ARBA00012387"/>
    </source>
</evidence>
<keyword evidence="5 13" id="KW-0548">Nucleotidyltransferase</keyword>
<dbReference type="SUPFAM" id="SSF53448">
    <property type="entry name" value="Nucleotide-diphospho-sugar transferases"/>
    <property type="match status" value="1"/>
</dbReference>
<dbReference type="Gene3D" id="3.90.550.10">
    <property type="entry name" value="Spore Coat Polysaccharide Biosynthesis Protein SpsA, Chain A"/>
    <property type="match status" value="1"/>
</dbReference>
<proteinExistence type="inferred from homology"/>
<evidence type="ECO:0000256" key="2">
    <source>
        <dbReference type="ARBA" id="ARBA00006115"/>
    </source>
</evidence>
<evidence type="ECO:0000259" key="12">
    <source>
        <dbReference type="Pfam" id="PF22640"/>
    </source>
</evidence>
<keyword evidence="6" id="KW-0547">Nucleotide-binding</keyword>
<comment type="similarity">
    <text evidence="2 9">Belongs to the mannose-6-phosphate isomerase type 2 family.</text>
</comment>
<dbReference type="PANTHER" id="PTHR46390:SF1">
    <property type="entry name" value="MANNOSE-1-PHOSPHATE GUANYLYLTRANSFERASE"/>
    <property type="match status" value="1"/>
</dbReference>
<dbReference type="Pfam" id="PF22640">
    <property type="entry name" value="ManC_GMP_beta-helix"/>
    <property type="match status" value="1"/>
</dbReference>
<dbReference type="InterPro" id="IPR029044">
    <property type="entry name" value="Nucleotide-diphossugar_trans"/>
</dbReference>
<dbReference type="CDD" id="cd02213">
    <property type="entry name" value="cupin_PMI_typeII_C"/>
    <property type="match status" value="1"/>
</dbReference>
<dbReference type="STRING" id="1317117.ATO7_04310"/>
<protein>
    <recommendedName>
        <fullName evidence="3">mannose-1-phosphate guanylyltransferase</fullName>
        <ecNumber evidence="3">2.7.7.13</ecNumber>
    </recommendedName>
</protein>
<dbReference type="Pfam" id="PF01050">
    <property type="entry name" value="MannoseP_isomer"/>
    <property type="match status" value="1"/>
</dbReference>
<dbReference type="OrthoDB" id="9806359at2"/>
<dbReference type="FunFam" id="3.90.550.10:FF:000046">
    <property type="entry name" value="Mannose-1-phosphate guanylyltransferase (GDP)"/>
    <property type="match status" value="1"/>
</dbReference>
<dbReference type="EC" id="2.7.7.13" evidence="3"/>
<dbReference type="RefSeq" id="WP_083559865.1">
    <property type="nucleotide sequence ID" value="NZ_AQQV01000001.1"/>
</dbReference>
<dbReference type="InterPro" id="IPR049577">
    <property type="entry name" value="GMPP_N"/>
</dbReference>